<dbReference type="EMBL" id="JBFSHR010000059">
    <property type="protein sequence ID" value="MEX6430528.1"/>
    <property type="molecule type" value="Genomic_DNA"/>
</dbReference>
<comment type="caution">
    <text evidence="1">The sequence shown here is derived from an EMBL/GenBank/DDBJ whole genome shotgun (WGS) entry which is preliminary data.</text>
</comment>
<evidence type="ECO:0000313" key="1">
    <source>
        <dbReference type="EMBL" id="MEX6430528.1"/>
    </source>
</evidence>
<reference evidence="1 2" key="1">
    <citation type="submission" date="2024-07" db="EMBL/GenBank/DDBJ databases">
        <title>Draft Genome Sequence of Ferrimicrobium acidiphilum Strain YE2023, Isolated from a Pulp of Bioleach Reactor.</title>
        <authorList>
            <person name="Elkina Y.A."/>
            <person name="Bulaeva A.G."/>
            <person name="Beletsky A.V."/>
            <person name="Mardanov A.V."/>
        </authorList>
    </citation>
    <scope>NUCLEOTIDE SEQUENCE [LARGE SCALE GENOMIC DNA]</scope>
    <source>
        <strain evidence="1 2">YE2023</strain>
    </source>
</reference>
<accession>A0ABV3Y7L9</accession>
<dbReference type="Proteomes" id="UP001560267">
    <property type="component" value="Unassembled WGS sequence"/>
</dbReference>
<dbReference type="RefSeq" id="WP_369084835.1">
    <property type="nucleotide sequence ID" value="NZ_JBFSHR010000059.1"/>
</dbReference>
<name>A0ABV3Y7L9_9ACTN</name>
<evidence type="ECO:0000313" key="2">
    <source>
        <dbReference type="Proteomes" id="UP001560267"/>
    </source>
</evidence>
<gene>
    <name evidence="1" type="ORF">AB6A68_11900</name>
</gene>
<protein>
    <submittedName>
        <fullName evidence="1">Uncharacterized protein</fullName>
    </submittedName>
</protein>
<proteinExistence type="predicted"/>
<keyword evidence="2" id="KW-1185">Reference proteome</keyword>
<organism evidence="1 2">
    <name type="scientific">Ferrimicrobium acidiphilum</name>
    <dbReference type="NCBI Taxonomy" id="121039"/>
    <lineage>
        <taxon>Bacteria</taxon>
        <taxon>Bacillati</taxon>
        <taxon>Actinomycetota</taxon>
        <taxon>Acidimicrobiia</taxon>
        <taxon>Acidimicrobiales</taxon>
        <taxon>Acidimicrobiaceae</taxon>
        <taxon>Ferrimicrobium</taxon>
    </lineage>
</organism>
<sequence length="122" mass="13498">MERYEQILLDEAIRVACERYVETIIEQLSPPSLVELFSAGDPEEIRLRSGFLVMFWRELDLDTLAGLLALCGYLSEMVVAGSGAEGSVGDQIKALAPTALAQVFAKHLVQVANQIEAMRMIR</sequence>